<feature type="compositionally biased region" description="Low complexity" evidence="1">
    <location>
        <begin position="59"/>
        <end position="68"/>
    </location>
</feature>
<dbReference type="WBParaSite" id="nRc.2.0.1.t23872-RA">
    <property type="protein sequence ID" value="nRc.2.0.1.t23872-RA"/>
    <property type="gene ID" value="nRc.2.0.1.g23872"/>
</dbReference>
<organism evidence="2 3">
    <name type="scientific">Romanomermis culicivorax</name>
    <name type="common">Nematode worm</name>
    <dbReference type="NCBI Taxonomy" id="13658"/>
    <lineage>
        <taxon>Eukaryota</taxon>
        <taxon>Metazoa</taxon>
        <taxon>Ecdysozoa</taxon>
        <taxon>Nematoda</taxon>
        <taxon>Enoplea</taxon>
        <taxon>Dorylaimia</taxon>
        <taxon>Mermithida</taxon>
        <taxon>Mermithoidea</taxon>
        <taxon>Mermithidae</taxon>
        <taxon>Romanomermis</taxon>
    </lineage>
</organism>
<name>A0A915JCI3_ROMCU</name>
<dbReference type="AlphaFoldDB" id="A0A915JCI3"/>
<protein>
    <submittedName>
        <fullName evidence="3">Uncharacterized protein</fullName>
    </submittedName>
</protein>
<dbReference type="Proteomes" id="UP000887565">
    <property type="component" value="Unplaced"/>
</dbReference>
<keyword evidence="2" id="KW-1185">Reference proteome</keyword>
<reference evidence="3" key="1">
    <citation type="submission" date="2022-11" db="UniProtKB">
        <authorList>
            <consortium name="WormBaseParasite"/>
        </authorList>
    </citation>
    <scope>IDENTIFICATION</scope>
</reference>
<accession>A0A915JCI3</accession>
<feature type="region of interest" description="Disordered" evidence="1">
    <location>
        <begin position="29"/>
        <end position="69"/>
    </location>
</feature>
<sequence length="177" mass="20998">MDYRSCVGSQLYHARDVRTIIQYNRNWRDRPHSLPSHRVNRKTSSPQDRTTRAKKKRFNNNNKSCNNNEKMHGGVPNINLHQVDNFDANATQVDVLHFLMPEIHHFLCYMRHLLVNGILVWWSALYLKNAHKHKKQQNATKMTTPMAKYINFFMFVSRKADLALKSKLEIFQYVEVE</sequence>
<evidence type="ECO:0000313" key="2">
    <source>
        <dbReference type="Proteomes" id="UP000887565"/>
    </source>
</evidence>
<evidence type="ECO:0000313" key="3">
    <source>
        <dbReference type="WBParaSite" id="nRc.2.0.1.t23872-RA"/>
    </source>
</evidence>
<proteinExistence type="predicted"/>
<evidence type="ECO:0000256" key="1">
    <source>
        <dbReference type="SAM" id="MobiDB-lite"/>
    </source>
</evidence>